<dbReference type="AlphaFoldDB" id="A0AAV1S6P0"/>
<evidence type="ECO:0000313" key="1">
    <source>
        <dbReference type="EMBL" id="CAK7346562.1"/>
    </source>
</evidence>
<reference evidence="1 2" key="1">
    <citation type="submission" date="2024-01" db="EMBL/GenBank/DDBJ databases">
        <authorList>
            <person name="Waweru B."/>
        </authorList>
    </citation>
    <scope>NUCLEOTIDE SEQUENCE [LARGE SCALE GENOMIC DNA]</scope>
</reference>
<comment type="caution">
    <text evidence="1">The sequence shown here is derived from an EMBL/GenBank/DDBJ whole genome shotgun (WGS) entry which is preliminary data.</text>
</comment>
<evidence type="ECO:0000313" key="2">
    <source>
        <dbReference type="Proteomes" id="UP001314170"/>
    </source>
</evidence>
<dbReference type="EMBL" id="CAWUPB010001173">
    <property type="protein sequence ID" value="CAK7346562.1"/>
    <property type="molecule type" value="Genomic_DNA"/>
</dbReference>
<accession>A0AAV1S6P0</accession>
<proteinExistence type="predicted"/>
<name>A0AAV1S6P0_9ROSI</name>
<organism evidence="1 2">
    <name type="scientific">Dovyalis caffra</name>
    <dbReference type="NCBI Taxonomy" id="77055"/>
    <lineage>
        <taxon>Eukaryota</taxon>
        <taxon>Viridiplantae</taxon>
        <taxon>Streptophyta</taxon>
        <taxon>Embryophyta</taxon>
        <taxon>Tracheophyta</taxon>
        <taxon>Spermatophyta</taxon>
        <taxon>Magnoliopsida</taxon>
        <taxon>eudicotyledons</taxon>
        <taxon>Gunneridae</taxon>
        <taxon>Pentapetalae</taxon>
        <taxon>rosids</taxon>
        <taxon>fabids</taxon>
        <taxon>Malpighiales</taxon>
        <taxon>Salicaceae</taxon>
        <taxon>Flacourtieae</taxon>
        <taxon>Dovyalis</taxon>
    </lineage>
</organism>
<sequence>MGAVSPWPSFLFFKREKWEGEVKQIVSVFCSFYLVKNSFGAKGMKPVVLRLQELRPRSKLQRLVLILFGASALCFYWA</sequence>
<gene>
    <name evidence="1" type="ORF">DCAF_LOCUS19239</name>
</gene>
<protein>
    <submittedName>
        <fullName evidence="1">Uncharacterized protein</fullName>
    </submittedName>
</protein>
<keyword evidence="2" id="KW-1185">Reference proteome</keyword>
<dbReference type="Proteomes" id="UP001314170">
    <property type="component" value="Unassembled WGS sequence"/>
</dbReference>